<keyword evidence="3 6" id="KW-1133">Transmembrane helix</keyword>
<keyword evidence="2 6" id="KW-0812">Transmembrane</keyword>
<dbReference type="OrthoDB" id="435607at2759"/>
<gene>
    <name evidence="7" type="ORF">PYCCODRAFT_94871</name>
</gene>
<keyword evidence="4 6" id="KW-0472">Membrane</keyword>
<feature type="region of interest" description="Disordered" evidence="5">
    <location>
        <begin position="251"/>
        <end position="323"/>
    </location>
</feature>
<organism evidence="7 8">
    <name type="scientific">Trametes coccinea (strain BRFM310)</name>
    <name type="common">Pycnoporus coccineus</name>
    <dbReference type="NCBI Taxonomy" id="1353009"/>
    <lineage>
        <taxon>Eukaryota</taxon>
        <taxon>Fungi</taxon>
        <taxon>Dikarya</taxon>
        <taxon>Basidiomycota</taxon>
        <taxon>Agaricomycotina</taxon>
        <taxon>Agaricomycetes</taxon>
        <taxon>Polyporales</taxon>
        <taxon>Polyporaceae</taxon>
        <taxon>Trametes</taxon>
    </lineage>
</organism>
<feature type="compositionally biased region" description="Low complexity" evidence="5">
    <location>
        <begin position="267"/>
        <end position="294"/>
    </location>
</feature>
<feature type="transmembrane region" description="Helical" evidence="6">
    <location>
        <begin position="102"/>
        <end position="118"/>
    </location>
</feature>
<dbReference type="PANTHER" id="PTHR31274:SF1">
    <property type="entry name" value="AGL149CP"/>
    <property type="match status" value="1"/>
</dbReference>
<dbReference type="InterPro" id="IPR004776">
    <property type="entry name" value="Mem_transp_PIN-like"/>
</dbReference>
<feature type="transmembrane region" description="Helical" evidence="6">
    <location>
        <begin position="395"/>
        <end position="415"/>
    </location>
</feature>
<feature type="region of interest" description="Disordered" evidence="5">
    <location>
        <begin position="208"/>
        <end position="234"/>
    </location>
</feature>
<feature type="transmembrane region" description="Helical" evidence="6">
    <location>
        <begin position="138"/>
        <end position="160"/>
    </location>
</feature>
<evidence type="ECO:0000256" key="5">
    <source>
        <dbReference type="SAM" id="MobiDB-lite"/>
    </source>
</evidence>
<dbReference type="Proteomes" id="UP000193067">
    <property type="component" value="Unassembled WGS sequence"/>
</dbReference>
<dbReference type="AlphaFoldDB" id="A0A1Y2IW35"/>
<evidence type="ECO:0000313" key="7">
    <source>
        <dbReference type="EMBL" id="OSD04421.1"/>
    </source>
</evidence>
<protein>
    <submittedName>
        <fullName evidence="7">Auxin efflux carrier</fullName>
    </submittedName>
</protein>
<evidence type="ECO:0000256" key="4">
    <source>
        <dbReference type="ARBA" id="ARBA00023136"/>
    </source>
</evidence>
<feature type="compositionally biased region" description="Polar residues" evidence="5">
    <location>
        <begin position="307"/>
        <end position="317"/>
    </location>
</feature>
<evidence type="ECO:0000256" key="2">
    <source>
        <dbReference type="ARBA" id="ARBA00022692"/>
    </source>
</evidence>
<sequence>MPSASFLIYSGVMPLIKTFISIICGYVLARMGLFPPAASRGASQVTMNVSLPALIFANIVPAFTPSNVSAIGPLFLIAFFYEAFGFLAGLIIREVCYVPRNFWQGLLVMTGMSNWGNLPNAVVLSVTQQAPFNAATDQALGVSFVSIFIVCYHITFWMLGAAHSLSWDYRPGIPQGEAAERRLRWYEKPIGGLVARYVLRREIAPSSGLSEDVAQKADEEAWPEKEKGKDAAEFEEACPELEMDAQILNEEHADPDPDIQLARRTSRLSTTTTTAPNARLRSSSLPPSASTSALPPVPPPTRAPSTHSADAQSLAQRSETDTLHSPSFKRRVIRVFRPLSALWTPVTITLALSLPIALVQPLKALFVDVSDIGGPDWKGPDGRPPLAFIIDTAEFMGNIAVPLALVLLGASFARLQMPRPLSRLPMMAMFLTTITKMVILPVVGVFLVQAMTNAGLIDRDAKAERFVAMFLSGTPTAVNQLIVASLYAPDGNVDTLAAFLLVQYVFMFFSSSALTAVSLLLL</sequence>
<feature type="transmembrane region" description="Helical" evidence="6">
    <location>
        <begin position="6"/>
        <end position="29"/>
    </location>
</feature>
<keyword evidence="8" id="KW-1185">Reference proteome</keyword>
<dbReference type="Pfam" id="PF03547">
    <property type="entry name" value="Mem_trans"/>
    <property type="match status" value="1"/>
</dbReference>
<feature type="transmembrane region" description="Helical" evidence="6">
    <location>
        <begin position="496"/>
        <end position="521"/>
    </location>
</feature>
<accession>A0A1Y2IW35</accession>
<evidence type="ECO:0000256" key="6">
    <source>
        <dbReference type="SAM" id="Phobius"/>
    </source>
</evidence>
<feature type="transmembrane region" description="Helical" evidence="6">
    <location>
        <begin position="427"/>
        <end position="448"/>
    </location>
</feature>
<name>A0A1Y2IW35_TRAC3</name>
<dbReference type="STRING" id="1353009.A0A1Y2IW35"/>
<dbReference type="GO" id="GO:0016020">
    <property type="term" value="C:membrane"/>
    <property type="evidence" value="ECO:0007669"/>
    <property type="project" value="UniProtKB-SubCell"/>
</dbReference>
<feature type="compositionally biased region" description="Basic and acidic residues" evidence="5">
    <location>
        <begin position="213"/>
        <end position="232"/>
    </location>
</feature>
<dbReference type="GO" id="GO:0055085">
    <property type="term" value="P:transmembrane transport"/>
    <property type="evidence" value="ECO:0007669"/>
    <property type="project" value="InterPro"/>
</dbReference>
<comment type="subcellular location">
    <subcellularLocation>
        <location evidence="1">Membrane</location>
        <topology evidence="1">Multi-pass membrane protein</topology>
    </subcellularLocation>
</comment>
<dbReference type="InterPro" id="IPR040254">
    <property type="entry name" value="Ecm3-like"/>
</dbReference>
<feature type="transmembrane region" description="Helical" evidence="6">
    <location>
        <begin position="339"/>
        <end position="358"/>
    </location>
</feature>
<evidence type="ECO:0000256" key="3">
    <source>
        <dbReference type="ARBA" id="ARBA00022989"/>
    </source>
</evidence>
<dbReference type="EMBL" id="KZ084096">
    <property type="protein sequence ID" value="OSD04421.1"/>
    <property type="molecule type" value="Genomic_DNA"/>
</dbReference>
<feature type="transmembrane region" description="Helical" evidence="6">
    <location>
        <begin position="70"/>
        <end position="90"/>
    </location>
</feature>
<proteinExistence type="predicted"/>
<evidence type="ECO:0000256" key="1">
    <source>
        <dbReference type="ARBA" id="ARBA00004141"/>
    </source>
</evidence>
<evidence type="ECO:0000313" key="8">
    <source>
        <dbReference type="Proteomes" id="UP000193067"/>
    </source>
</evidence>
<reference evidence="7 8" key="1">
    <citation type="journal article" date="2015" name="Biotechnol. Biofuels">
        <title>Enhanced degradation of softwood versus hardwood by the white-rot fungus Pycnoporus coccineus.</title>
        <authorList>
            <person name="Couturier M."/>
            <person name="Navarro D."/>
            <person name="Chevret D."/>
            <person name="Henrissat B."/>
            <person name="Piumi F."/>
            <person name="Ruiz-Duenas F.J."/>
            <person name="Martinez A.T."/>
            <person name="Grigoriev I.V."/>
            <person name="Riley R."/>
            <person name="Lipzen A."/>
            <person name="Berrin J.G."/>
            <person name="Master E.R."/>
            <person name="Rosso M.N."/>
        </authorList>
    </citation>
    <scope>NUCLEOTIDE SEQUENCE [LARGE SCALE GENOMIC DNA]</scope>
    <source>
        <strain evidence="7 8">BRFM310</strain>
    </source>
</reference>
<dbReference type="PANTHER" id="PTHR31274">
    <property type="entry name" value="PROTEIN ECM3"/>
    <property type="match status" value="1"/>
</dbReference>